<keyword evidence="6" id="KW-0862">Zinc</keyword>
<feature type="region of interest" description="Disordered" evidence="10">
    <location>
        <begin position="19"/>
        <end position="39"/>
    </location>
</feature>
<keyword evidence="4" id="KW-0677">Repeat</keyword>
<dbReference type="Gene3D" id="3.30.160.60">
    <property type="entry name" value="Classic Zinc Finger"/>
    <property type="match status" value="2"/>
</dbReference>
<dbReference type="InterPro" id="IPR013087">
    <property type="entry name" value="Znf_C2H2_type"/>
</dbReference>
<evidence type="ECO:0000256" key="9">
    <source>
        <dbReference type="PROSITE-ProRule" id="PRU00042"/>
    </source>
</evidence>
<dbReference type="GO" id="GO:0005634">
    <property type="term" value="C:nucleus"/>
    <property type="evidence" value="ECO:0007669"/>
    <property type="project" value="UniProtKB-SubCell"/>
</dbReference>
<feature type="compositionally biased region" description="Polar residues" evidence="10">
    <location>
        <begin position="181"/>
        <end position="191"/>
    </location>
</feature>
<dbReference type="PROSITE" id="PS00028">
    <property type="entry name" value="ZINC_FINGER_C2H2_1"/>
    <property type="match status" value="3"/>
</dbReference>
<dbReference type="GO" id="GO:0045944">
    <property type="term" value="P:positive regulation of transcription by RNA polymerase II"/>
    <property type="evidence" value="ECO:0007669"/>
    <property type="project" value="TreeGrafter"/>
</dbReference>
<evidence type="ECO:0000256" key="7">
    <source>
        <dbReference type="ARBA" id="ARBA00023242"/>
    </source>
</evidence>
<dbReference type="AlphaFoldDB" id="A0A4T0II51"/>
<dbReference type="InterPro" id="IPR050806">
    <property type="entry name" value="pacC/RIM101"/>
</dbReference>
<keyword evidence="7" id="KW-0539">Nucleus</keyword>
<keyword evidence="2" id="KW-0678">Repressor</keyword>
<keyword evidence="3" id="KW-0479">Metal-binding</keyword>
<feature type="region of interest" description="Disordered" evidence="10">
    <location>
        <begin position="551"/>
        <end position="779"/>
    </location>
</feature>
<evidence type="ECO:0000256" key="2">
    <source>
        <dbReference type="ARBA" id="ARBA00022491"/>
    </source>
</evidence>
<feature type="compositionally biased region" description="Low complexity" evidence="10">
    <location>
        <begin position="723"/>
        <end position="756"/>
    </location>
</feature>
<evidence type="ECO:0000256" key="6">
    <source>
        <dbReference type="ARBA" id="ARBA00022833"/>
    </source>
</evidence>
<dbReference type="SMART" id="SM00355">
    <property type="entry name" value="ZnF_C2H2"/>
    <property type="match status" value="3"/>
</dbReference>
<evidence type="ECO:0000313" key="12">
    <source>
        <dbReference type="EMBL" id="TIB29480.1"/>
    </source>
</evidence>
<dbReference type="Proteomes" id="UP000310689">
    <property type="component" value="Unassembled WGS sequence"/>
</dbReference>
<feature type="domain" description="C2H2-type" evidence="11">
    <location>
        <begin position="132"/>
        <end position="159"/>
    </location>
</feature>
<comment type="similarity">
    <text evidence="8">Belongs to the pacC/RIM101 family.</text>
</comment>
<comment type="caution">
    <text evidence="12">The sequence shown here is derived from an EMBL/GenBank/DDBJ whole genome shotgun (WGS) entry which is preliminary data.</text>
</comment>
<feature type="compositionally biased region" description="Polar residues" evidence="10">
    <location>
        <begin position="163"/>
        <end position="172"/>
    </location>
</feature>
<feature type="region of interest" description="Disordered" evidence="10">
    <location>
        <begin position="293"/>
        <end position="321"/>
    </location>
</feature>
<dbReference type="PROSITE" id="PS50157">
    <property type="entry name" value="ZINC_FINGER_C2H2_2"/>
    <property type="match status" value="3"/>
</dbReference>
<name>A0A4T0II51_WALIC</name>
<feature type="compositionally biased region" description="Basic and acidic residues" evidence="10">
    <location>
        <begin position="145"/>
        <end position="157"/>
    </location>
</feature>
<evidence type="ECO:0000256" key="4">
    <source>
        <dbReference type="ARBA" id="ARBA00022737"/>
    </source>
</evidence>
<evidence type="ECO:0000256" key="3">
    <source>
        <dbReference type="ARBA" id="ARBA00022723"/>
    </source>
</evidence>
<feature type="compositionally biased region" description="Low complexity" evidence="10">
    <location>
        <begin position="603"/>
        <end position="616"/>
    </location>
</feature>
<evidence type="ECO:0000256" key="5">
    <source>
        <dbReference type="ARBA" id="ARBA00022771"/>
    </source>
</evidence>
<dbReference type="PANTHER" id="PTHR47257">
    <property type="entry name" value="PH-RESPONSE TRANSCRIPTION FACTOR PACC/RIM101"/>
    <property type="match status" value="1"/>
</dbReference>
<gene>
    <name evidence="12" type="ORF">E3P86_03673</name>
</gene>
<feature type="compositionally biased region" description="Polar residues" evidence="10">
    <location>
        <begin position="558"/>
        <end position="568"/>
    </location>
</feature>
<feature type="domain" description="C2H2-type" evidence="11">
    <location>
        <begin position="102"/>
        <end position="131"/>
    </location>
</feature>
<feature type="compositionally biased region" description="Polar residues" evidence="10">
    <location>
        <begin position="450"/>
        <end position="468"/>
    </location>
</feature>
<evidence type="ECO:0000313" key="13">
    <source>
        <dbReference type="Proteomes" id="UP000310689"/>
    </source>
</evidence>
<feature type="compositionally biased region" description="Basic and acidic residues" evidence="10">
    <location>
        <begin position="578"/>
        <end position="601"/>
    </location>
</feature>
<proteinExistence type="inferred from homology"/>
<comment type="subcellular location">
    <subcellularLocation>
        <location evidence="1">Nucleus</location>
    </subcellularLocation>
</comment>
<sequence length="825" mass="90679">MEIRDGEYTDVIDNNSLNADDGYVSGGKKPQGKNFKHSWQLDDNHLGKKPWLVEIQSTGRMADEILQCEWTGCSEQFHDPSSLFEHLSNNHIGRKSQGNLSLECKWHNCSVKVTKRDHMTSHIRVHVPLKPHKCSLCNKQFKRPQDLKKHEKTHGDEVVDPSADSNTTSNTPIYPKLPSTKPIQPTQPTNNCKSKDAQYLYNYFHRNQSNSVPISANVSASNPAPISTNDFTNNSPSYQSIYPDWNSHINQLNSFNYSVPPKFHDLKSGQKRGIEALSMDELVDDLMRKKLAQQQVIQQQPHTQSQSNQQQPHTQSHQQNPLFDNKICDSLCHMYNYANIPPPPAVPHAAPPVPPALPTITNLNYHINSGEDLAGVNSLLVQLGREAVSTLSSNSNSSSPHSSEDIFDPATLATFGLSPSDSSSDGFIDYSGDYADYADYSGDFGDYNDYPTNQSHSQPNSHSLSTSFPAIDSSLYPQLEKKHKSNNSNNSHPAFLPEFSLSPPQIALSGNENGYGNSSGSISENKVKKVKVPQLTKANMRGVRGVRSVRSVKGVGSPTSATSPTSIHSLLDEPMDQDDNKFDAEKLDKLENLEEKEKEMEIETNSDTSSHSHSTNAPMHPNPNLTLPPIITAPPSPPTASTGLSPLQIAGALSPTPHGGIKTESRPTSSNEDFTGSGTSTSRSRSRSVSTSTSTSTPRPSSTSRSGNWRNGDDVAMQPHSQSLPEPKSNKKSNPPSHSPATGLEALALAATANATRTEESSGIGENTEHRKHSDQTNRTIRAVHVIRALLYTINLDYKQREDKQKVNKMDSKDSYLLGTHTQTY</sequence>
<dbReference type="PANTHER" id="PTHR47257:SF1">
    <property type="entry name" value="PH-RESPONSE TRANSCRIPTION FACTOR PACC_RIM101"/>
    <property type="match status" value="1"/>
</dbReference>
<keyword evidence="5 9" id="KW-0863">Zinc-finger</keyword>
<accession>A0A4T0II51</accession>
<feature type="region of interest" description="Disordered" evidence="10">
    <location>
        <begin position="145"/>
        <end position="191"/>
    </location>
</feature>
<protein>
    <recommendedName>
        <fullName evidence="11">C2H2-type domain-containing protein</fullName>
    </recommendedName>
</protein>
<reference evidence="12 13" key="1">
    <citation type="submission" date="2019-03" db="EMBL/GenBank/DDBJ databases">
        <title>Sequencing 23 genomes of Wallemia ichthyophaga.</title>
        <authorList>
            <person name="Gostincar C."/>
        </authorList>
    </citation>
    <scope>NUCLEOTIDE SEQUENCE [LARGE SCALE GENOMIC DNA]</scope>
    <source>
        <strain evidence="12 13">EXF-6200</strain>
    </source>
</reference>
<evidence type="ECO:0000256" key="1">
    <source>
        <dbReference type="ARBA" id="ARBA00004123"/>
    </source>
</evidence>
<feature type="region of interest" description="Disordered" evidence="10">
    <location>
        <begin position="446"/>
        <end position="469"/>
    </location>
</feature>
<evidence type="ECO:0000259" key="11">
    <source>
        <dbReference type="PROSITE" id="PS50157"/>
    </source>
</evidence>
<evidence type="ECO:0000256" key="10">
    <source>
        <dbReference type="SAM" id="MobiDB-lite"/>
    </source>
</evidence>
<feature type="compositionally biased region" description="Low complexity" evidence="10">
    <location>
        <begin position="509"/>
        <end position="522"/>
    </location>
</feature>
<dbReference type="EMBL" id="SPOI01000293">
    <property type="protein sequence ID" value="TIB29480.1"/>
    <property type="molecule type" value="Genomic_DNA"/>
</dbReference>
<dbReference type="InterPro" id="IPR036236">
    <property type="entry name" value="Znf_C2H2_sf"/>
</dbReference>
<dbReference type="FunFam" id="3.30.160.60:FF:002343">
    <property type="entry name" value="Zinc finger protein 33A"/>
    <property type="match status" value="1"/>
</dbReference>
<organism evidence="12 13">
    <name type="scientific">Wallemia ichthyophaga</name>
    <dbReference type="NCBI Taxonomy" id="245174"/>
    <lineage>
        <taxon>Eukaryota</taxon>
        <taxon>Fungi</taxon>
        <taxon>Dikarya</taxon>
        <taxon>Basidiomycota</taxon>
        <taxon>Wallemiomycotina</taxon>
        <taxon>Wallemiomycetes</taxon>
        <taxon>Wallemiales</taxon>
        <taxon>Wallemiaceae</taxon>
        <taxon>Wallemia</taxon>
    </lineage>
</organism>
<feature type="domain" description="C2H2-type" evidence="11">
    <location>
        <begin position="66"/>
        <end position="96"/>
    </location>
</feature>
<dbReference type="SUPFAM" id="SSF57667">
    <property type="entry name" value="beta-beta-alpha zinc fingers"/>
    <property type="match status" value="2"/>
</dbReference>
<feature type="compositionally biased region" description="Low complexity" evidence="10">
    <location>
        <begin position="675"/>
        <end position="706"/>
    </location>
</feature>
<feature type="region of interest" description="Disordered" evidence="10">
    <location>
        <begin position="503"/>
        <end position="522"/>
    </location>
</feature>
<evidence type="ECO:0000256" key="8">
    <source>
        <dbReference type="ARBA" id="ARBA00038089"/>
    </source>
</evidence>
<dbReference type="GO" id="GO:0008270">
    <property type="term" value="F:zinc ion binding"/>
    <property type="evidence" value="ECO:0007669"/>
    <property type="project" value="UniProtKB-KW"/>
</dbReference>
<feature type="compositionally biased region" description="Basic and acidic residues" evidence="10">
    <location>
        <begin position="767"/>
        <end position="776"/>
    </location>
</feature>